<sequence>MTNSEVEAEVDVAAGVEAEHDTLFRISARIEVAASAADAYAVVSDLPRCGEWSTECTGGRWVAGTPATVGAVFRGTNHRAEDVVAWAPVVRGEWTTESEVVAAEPGRAFRWAMRDSSGRRQESVWGFGIEATGHGCVVTHHFRMGAPTEGIRGITADMDATERRRFFSDWGAKVNADMTATLRRLKAVIEAD</sequence>
<dbReference type="RefSeq" id="WP_190850145.1">
    <property type="nucleotide sequence ID" value="NZ_AP023440.1"/>
</dbReference>
<dbReference type="InterPro" id="IPR019587">
    <property type="entry name" value="Polyketide_cyclase/dehydratase"/>
</dbReference>
<keyword evidence="2" id="KW-1185">Reference proteome</keyword>
<dbReference type="SUPFAM" id="SSF55961">
    <property type="entry name" value="Bet v1-like"/>
    <property type="match status" value="1"/>
</dbReference>
<dbReference type="EMBL" id="AP023440">
    <property type="protein sequence ID" value="BCL27570.1"/>
    <property type="molecule type" value="Genomic_DNA"/>
</dbReference>
<name>A0A7G1P0Y2_9ACTN</name>
<accession>A0A7G1P0Y2</accession>
<evidence type="ECO:0000313" key="1">
    <source>
        <dbReference type="EMBL" id="BCL27570.1"/>
    </source>
</evidence>
<dbReference type="Proteomes" id="UP000516444">
    <property type="component" value="Chromosome"/>
</dbReference>
<dbReference type="CDD" id="cd07812">
    <property type="entry name" value="SRPBCC"/>
    <property type="match status" value="1"/>
</dbReference>
<dbReference type="AlphaFoldDB" id="A0A7G1P0Y2"/>
<organism evidence="1 2">
    <name type="scientific">Streptomyces aurantiacus</name>
    <dbReference type="NCBI Taxonomy" id="47760"/>
    <lineage>
        <taxon>Bacteria</taxon>
        <taxon>Bacillati</taxon>
        <taxon>Actinomycetota</taxon>
        <taxon>Actinomycetes</taxon>
        <taxon>Kitasatosporales</taxon>
        <taxon>Streptomycetaceae</taxon>
        <taxon>Streptomyces</taxon>
        <taxon>Streptomyces aurantiacus group</taxon>
    </lineage>
</organism>
<dbReference type="Gene3D" id="3.30.530.20">
    <property type="match status" value="1"/>
</dbReference>
<dbReference type="KEGG" id="sgm:GCM10017557_24290"/>
<reference evidence="1 2" key="1">
    <citation type="journal article" date="2014" name="Int. J. Syst. Evol. Microbiol.">
        <title>Complete genome sequence of Corynebacterium casei LMG S-19264T (=DSM 44701T), isolated from a smear-ripened cheese.</title>
        <authorList>
            <consortium name="US DOE Joint Genome Institute (JGI-PGF)"/>
            <person name="Walter F."/>
            <person name="Albersmeier A."/>
            <person name="Kalinowski J."/>
            <person name="Ruckert C."/>
        </authorList>
    </citation>
    <scope>NUCLEOTIDE SEQUENCE [LARGE SCALE GENOMIC DNA]</scope>
    <source>
        <strain evidence="1 2">JCM 4677</strain>
    </source>
</reference>
<dbReference type="Pfam" id="PF10604">
    <property type="entry name" value="Polyketide_cyc2"/>
    <property type="match status" value="1"/>
</dbReference>
<dbReference type="InterPro" id="IPR023393">
    <property type="entry name" value="START-like_dom_sf"/>
</dbReference>
<evidence type="ECO:0008006" key="3">
    <source>
        <dbReference type="Google" id="ProtNLM"/>
    </source>
</evidence>
<evidence type="ECO:0000313" key="2">
    <source>
        <dbReference type="Proteomes" id="UP000516444"/>
    </source>
</evidence>
<gene>
    <name evidence="1" type="ORF">GCM10017557_24290</name>
</gene>
<protein>
    <recommendedName>
        <fullName evidence="3">SRPBCC family protein</fullName>
    </recommendedName>
</protein>
<proteinExistence type="predicted"/>